<evidence type="ECO:0000256" key="2">
    <source>
        <dbReference type="ARBA" id="ARBA00007020"/>
    </source>
</evidence>
<keyword evidence="6 10" id="KW-1133">Transmembrane helix</keyword>
<proteinExistence type="inferred from homology"/>
<reference evidence="11 12" key="1">
    <citation type="submission" date="2016-10" db="EMBL/GenBank/DDBJ databases">
        <authorList>
            <person name="Cai Z."/>
        </authorList>
    </citation>
    <scope>NUCLEOTIDE SEQUENCE [LARGE SCALE GENOMIC DNA]</scope>
</reference>
<keyword evidence="8 10" id="KW-0472">Membrane</keyword>
<dbReference type="PANTHER" id="PTHR13603">
    <property type="entry name" value="TRANSMEMBRANE PROTEIN 186"/>
    <property type="match status" value="1"/>
</dbReference>
<feature type="compositionally biased region" description="Low complexity" evidence="9">
    <location>
        <begin position="76"/>
        <end position="93"/>
    </location>
</feature>
<dbReference type="EMBL" id="FNXT01000726">
    <property type="protein sequence ID" value="SZX66662.1"/>
    <property type="molecule type" value="Genomic_DNA"/>
</dbReference>
<evidence type="ECO:0000313" key="11">
    <source>
        <dbReference type="EMBL" id="SZX66662.1"/>
    </source>
</evidence>
<evidence type="ECO:0000256" key="6">
    <source>
        <dbReference type="ARBA" id="ARBA00022989"/>
    </source>
</evidence>
<dbReference type="AlphaFoldDB" id="A0A383VPI8"/>
<keyword evidence="5" id="KW-0999">Mitochondrion inner membrane</keyword>
<dbReference type="Proteomes" id="UP000256970">
    <property type="component" value="Unassembled WGS sequence"/>
</dbReference>
<evidence type="ECO:0000256" key="3">
    <source>
        <dbReference type="ARBA" id="ARBA00014604"/>
    </source>
</evidence>
<organism evidence="11 12">
    <name type="scientific">Tetradesmus obliquus</name>
    <name type="common">Green alga</name>
    <name type="synonym">Acutodesmus obliquus</name>
    <dbReference type="NCBI Taxonomy" id="3088"/>
    <lineage>
        <taxon>Eukaryota</taxon>
        <taxon>Viridiplantae</taxon>
        <taxon>Chlorophyta</taxon>
        <taxon>core chlorophytes</taxon>
        <taxon>Chlorophyceae</taxon>
        <taxon>CS clade</taxon>
        <taxon>Sphaeropleales</taxon>
        <taxon>Scenedesmaceae</taxon>
        <taxon>Tetradesmus</taxon>
    </lineage>
</organism>
<feature type="compositionally biased region" description="Low complexity" evidence="9">
    <location>
        <begin position="269"/>
        <end position="321"/>
    </location>
</feature>
<sequence length="321" mass="36298">MGTAPQLCRQVLSCLTRQPQLLALQQLPFLQQQTLAEDHFPQQPTAVCNSSSSTRSYARLPESPGSQPAYARVRHAQQQQQQPTQQAAAAAAADRPYPKISDGPVQKIYRGKWIIPVRFLVRGKIFQLLGGGGIAFVIGSATMSGAGWGDMLALTGLAGGMVAGSYCLWYYSRRYVGEMSLLLPERRHVRFSVLDFWGNREDNDVPLEAIQTFAGVRPKEVSRITSQLLFPLTVTGDRQYYFNNIHESHILEPEIFFSILRGEFDPSAEQQQSSTQQQQQQQQQKQQQEQQEPSQEQQQLQQAREQQQQQQQAQPTRQDDH</sequence>
<evidence type="ECO:0000256" key="7">
    <source>
        <dbReference type="ARBA" id="ARBA00023128"/>
    </source>
</evidence>
<evidence type="ECO:0000256" key="5">
    <source>
        <dbReference type="ARBA" id="ARBA00022792"/>
    </source>
</evidence>
<dbReference type="GO" id="GO:0005743">
    <property type="term" value="C:mitochondrial inner membrane"/>
    <property type="evidence" value="ECO:0007669"/>
    <property type="project" value="UniProtKB-SubCell"/>
</dbReference>
<name>A0A383VPI8_TETOB</name>
<keyword evidence="4 10" id="KW-0812">Transmembrane</keyword>
<evidence type="ECO:0000256" key="4">
    <source>
        <dbReference type="ARBA" id="ARBA00022692"/>
    </source>
</evidence>
<feature type="region of interest" description="Disordered" evidence="9">
    <location>
        <begin position="43"/>
        <end position="98"/>
    </location>
</feature>
<evidence type="ECO:0000256" key="9">
    <source>
        <dbReference type="SAM" id="MobiDB-lite"/>
    </source>
</evidence>
<gene>
    <name evidence="11" type="ORF">BQ4739_LOCUS7055</name>
</gene>
<feature type="region of interest" description="Disordered" evidence="9">
    <location>
        <begin position="266"/>
        <end position="321"/>
    </location>
</feature>
<keyword evidence="12" id="KW-1185">Reference proteome</keyword>
<evidence type="ECO:0000256" key="10">
    <source>
        <dbReference type="SAM" id="Phobius"/>
    </source>
</evidence>
<evidence type="ECO:0000256" key="8">
    <source>
        <dbReference type="ARBA" id="ARBA00023136"/>
    </source>
</evidence>
<comment type="similarity">
    <text evidence="2">Belongs to the TMEM186 family.</text>
</comment>
<protein>
    <recommendedName>
        <fullName evidence="3">Transmembrane protein 186</fullName>
    </recommendedName>
</protein>
<dbReference type="STRING" id="3088.A0A383VPI8"/>
<keyword evidence="7" id="KW-0496">Mitochondrion</keyword>
<dbReference type="InterPro" id="IPR026571">
    <property type="entry name" value="Tmem186"/>
</dbReference>
<dbReference type="PANTHER" id="PTHR13603:SF1">
    <property type="entry name" value="TRANSMEMBRANE PROTEIN 186"/>
    <property type="match status" value="1"/>
</dbReference>
<accession>A0A383VPI8</accession>
<evidence type="ECO:0000313" key="12">
    <source>
        <dbReference type="Proteomes" id="UP000256970"/>
    </source>
</evidence>
<feature type="compositionally biased region" description="Polar residues" evidence="9">
    <location>
        <begin position="43"/>
        <end position="56"/>
    </location>
</feature>
<feature type="transmembrane region" description="Helical" evidence="10">
    <location>
        <begin position="125"/>
        <end position="146"/>
    </location>
</feature>
<evidence type="ECO:0000256" key="1">
    <source>
        <dbReference type="ARBA" id="ARBA00004448"/>
    </source>
</evidence>
<comment type="subcellular location">
    <subcellularLocation>
        <location evidence="1">Mitochondrion inner membrane</location>
        <topology evidence="1">Multi-pass membrane protein</topology>
    </subcellularLocation>
</comment>
<feature type="transmembrane region" description="Helical" evidence="10">
    <location>
        <begin position="152"/>
        <end position="171"/>
    </location>
</feature>